<evidence type="ECO:0000256" key="1">
    <source>
        <dbReference type="ARBA" id="ARBA00009353"/>
    </source>
</evidence>
<sequence>MPRGTVVQRRTEMPVSAEALFAWHERPGAFERLTPGFMPARVLSRSGGITDGSRVTLGIPVGPVTTTWEMEHVGYVQGREFRDVQRSGPFAHWEHIHRMEPLGDSTSVLDDRITYALPLPPFGDVVAGWFTRERLERLLQWRHALTKLDLERHAQFAAQPRLRIAVTGASGFLGTSLCAFLTTGGHSVLRIGRGRGNDVHWDPARGQLDASALEGVDAVIHLAGSSVAERWTSEHKRSIRESRVQSTRLIAQAIAKLTRKPRVLLSGSAIGIYGSRADEVLDESSTLGDDFLADVGREWEAETRAAEDAGVRVVHLRTGIVLNPAGGALAKMVTPFQAGVGGKLGSGAQWMSWISREDWIGAAHHALFTDTVRGAVNLVGPEPVTAATFAATLARVLGRPNLFPVPAFALKTLFGEMAAGTILASQRVMPKALQTSGFAFAHPSLATALRFELGLL</sequence>
<keyword evidence="6" id="KW-1185">Reference proteome</keyword>
<protein>
    <submittedName>
        <fullName evidence="5">TIGR01777 family oxidoreductase</fullName>
    </submittedName>
</protein>
<dbReference type="Pfam" id="PF08338">
    <property type="entry name" value="DUF1731"/>
    <property type="match status" value="1"/>
</dbReference>
<dbReference type="CDD" id="cd07820">
    <property type="entry name" value="SRPBCC_3"/>
    <property type="match status" value="1"/>
</dbReference>
<dbReference type="EMBL" id="CP130613">
    <property type="protein sequence ID" value="WKW13875.1"/>
    <property type="molecule type" value="Genomic_DNA"/>
</dbReference>
<evidence type="ECO:0000313" key="4">
    <source>
        <dbReference type="EMBL" id="WKW10966.1"/>
    </source>
</evidence>
<feature type="domain" description="NAD-dependent epimerase/dehydratase" evidence="2">
    <location>
        <begin position="164"/>
        <end position="369"/>
    </location>
</feature>
<dbReference type="CDD" id="cd05242">
    <property type="entry name" value="SDR_a8"/>
    <property type="match status" value="1"/>
</dbReference>
<dbReference type="EMBL" id="CP130612">
    <property type="protein sequence ID" value="WKW10966.1"/>
    <property type="molecule type" value="Genomic_DNA"/>
</dbReference>
<dbReference type="KEGG" id="pspc:Strain318_000199"/>
<evidence type="ECO:0000313" key="5">
    <source>
        <dbReference type="EMBL" id="WKW13875.1"/>
    </source>
</evidence>
<accession>A0AA49Q7A3</accession>
<reference evidence="5" key="1">
    <citation type="submission" date="2023-07" db="EMBL/GenBank/DDBJ databases">
        <authorList>
            <person name="Haufschild T."/>
            <person name="Kallscheuer N."/>
            <person name="Hammer J."/>
            <person name="Kohn T."/>
            <person name="Kabuu M."/>
            <person name="Jogler M."/>
            <person name="Wohfarth N."/>
            <person name="Heuer A."/>
            <person name="Rohde M."/>
            <person name="van Teeseling M.C.F."/>
            <person name="Jogler C."/>
        </authorList>
    </citation>
    <scope>NUCLEOTIDE SEQUENCE</scope>
    <source>
        <strain evidence="4">Strain 138</strain>
        <strain evidence="5">Strain 318</strain>
    </source>
</reference>
<dbReference type="InterPro" id="IPR023393">
    <property type="entry name" value="START-like_dom_sf"/>
</dbReference>
<dbReference type="SUPFAM" id="SSF55961">
    <property type="entry name" value="Bet v1-like"/>
    <property type="match status" value="1"/>
</dbReference>
<dbReference type="Gene3D" id="3.30.530.20">
    <property type="match status" value="1"/>
</dbReference>
<dbReference type="SUPFAM" id="SSF51735">
    <property type="entry name" value="NAD(P)-binding Rossmann-fold domains"/>
    <property type="match status" value="1"/>
</dbReference>
<evidence type="ECO:0000259" key="3">
    <source>
        <dbReference type="Pfam" id="PF08338"/>
    </source>
</evidence>
<dbReference type="Pfam" id="PF01370">
    <property type="entry name" value="Epimerase"/>
    <property type="match status" value="1"/>
</dbReference>
<dbReference type="InterPro" id="IPR010099">
    <property type="entry name" value="SDR39U1"/>
</dbReference>
<dbReference type="InterPro" id="IPR013549">
    <property type="entry name" value="DUF1731"/>
</dbReference>
<comment type="similarity">
    <text evidence="1">Belongs to the NAD(P)-dependent epimerase/dehydratase family. SDR39U1 subfamily.</text>
</comment>
<accession>A0AA49JS41</accession>
<dbReference type="RefSeq" id="WP_367886676.1">
    <property type="nucleotide sequence ID" value="NZ_CP130612.1"/>
</dbReference>
<dbReference type="InterPro" id="IPR036291">
    <property type="entry name" value="NAD(P)-bd_dom_sf"/>
</dbReference>
<name>A0AA49Q7A3_9BACT</name>
<feature type="domain" description="DUF1731" evidence="3">
    <location>
        <begin position="405"/>
        <end position="450"/>
    </location>
</feature>
<evidence type="ECO:0000313" key="6">
    <source>
        <dbReference type="Proteomes" id="UP001229955"/>
    </source>
</evidence>
<dbReference type="InterPro" id="IPR001509">
    <property type="entry name" value="Epimerase_deHydtase"/>
</dbReference>
<dbReference type="Proteomes" id="UP001229955">
    <property type="component" value="Chromosome"/>
</dbReference>
<dbReference type="Gene3D" id="3.40.50.720">
    <property type="entry name" value="NAD(P)-binding Rossmann-like Domain"/>
    <property type="match status" value="1"/>
</dbReference>
<dbReference type="PANTHER" id="PTHR11092:SF0">
    <property type="entry name" value="EPIMERASE FAMILY PROTEIN SDR39U1"/>
    <property type="match status" value="1"/>
</dbReference>
<dbReference type="AlphaFoldDB" id="A0AA49Q7A3"/>
<organism evidence="5 6">
    <name type="scientific">Pseudogemmatithrix spongiicola</name>
    <dbReference type="NCBI Taxonomy" id="3062599"/>
    <lineage>
        <taxon>Bacteria</taxon>
        <taxon>Pseudomonadati</taxon>
        <taxon>Gemmatimonadota</taxon>
        <taxon>Gemmatimonadia</taxon>
        <taxon>Gemmatimonadales</taxon>
        <taxon>Gemmatimonadaceae</taxon>
        <taxon>Pseudogemmatithrix</taxon>
    </lineage>
</organism>
<gene>
    <name evidence="4" type="ORF">Strain138_000199</name>
    <name evidence="5" type="ORF">Strain318_000199</name>
</gene>
<evidence type="ECO:0000259" key="2">
    <source>
        <dbReference type="Pfam" id="PF01370"/>
    </source>
</evidence>
<dbReference type="PANTHER" id="PTHR11092">
    <property type="entry name" value="SUGAR NUCLEOTIDE EPIMERASE RELATED"/>
    <property type="match status" value="1"/>
</dbReference>
<dbReference type="NCBIfam" id="TIGR01777">
    <property type="entry name" value="yfcH"/>
    <property type="match status" value="1"/>
</dbReference>
<proteinExistence type="inferred from homology"/>